<gene>
    <name evidence="1" type="ORF">GGR08_001447</name>
</gene>
<reference evidence="1 2" key="1">
    <citation type="submission" date="2020-08" db="EMBL/GenBank/DDBJ databases">
        <title>Genomic Encyclopedia of Type Strains, Phase IV (KMG-IV): sequencing the most valuable type-strain genomes for metagenomic binning, comparative biology and taxonomic classification.</title>
        <authorList>
            <person name="Goeker M."/>
        </authorList>
    </citation>
    <scope>NUCLEOTIDE SEQUENCE [LARGE SCALE GENOMIC DNA]</scope>
    <source>
        <strain evidence="1 2">DSM 100694</strain>
    </source>
</reference>
<dbReference type="Gene3D" id="1.10.3290.10">
    <property type="entry name" value="Fido-like domain"/>
    <property type="match status" value="1"/>
</dbReference>
<dbReference type="AlphaFoldDB" id="A0A840DW25"/>
<keyword evidence="2" id="KW-1185">Reference proteome</keyword>
<name>A0A840DW25_9HYPH</name>
<protein>
    <submittedName>
        <fullName evidence="1">Fido (Protein-threonine AMPylation protein)</fullName>
    </submittedName>
</protein>
<dbReference type="EMBL" id="JACIFE010000022">
    <property type="protein sequence ID" value="MBB4077130.1"/>
    <property type="molecule type" value="Genomic_DNA"/>
</dbReference>
<dbReference type="Proteomes" id="UP000585970">
    <property type="component" value="Unassembled WGS sequence"/>
</dbReference>
<dbReference type="RefSeq" id="WP_246350174.1">
    <property type="nucleotide sequence ID" value="NZ_JACIFE010000022.1"/>
</dbReference>
<proteinExistence type="predicted"/>
<sequence length="58" mass="6979">MCTRYSKSTIHLRQEAPPQRLTFTYLQYLHHTLFKNTFEWTEQTREKPFTVEDGTTLG</sequence>
<comment type="caution">
    <text evidence="1">The sequence shown here is derived from an EMBL/GenBank/DDBJ whole genome shotgun (WGS) entry which is preliminary data.</text>
</comment>
<evidence type="ECO:0000313" key="2">
    <source>
        <dbReference type="Proteomes" id="UP000585970"/>
    </source>
</evidence>
<dbReference type="InterPro" id="IPR036597">
    <property type="entry name" value="Fido-like_dom_sf"/>
</dbReference>
<accession>A0A840DW25</accession>
<organism evidence="1 2">
    <name type="scientific">Bartonella fuyuanensis</name>
    <dbReference type="NCBI Taxonomy" id="1460968"/>
    <lineage>
        <taxon>Bacteria</taxon>
        <taxon>Pseudomonadati</taxon>
        <taxon>Pseudomonadota</taxon>
        <taxon>Alphaproteobacteria</taxon>
        <taxon>Hyphomicrobiales</taxon>
        <taxon>Bartonellaceae</taxon>
        <taxon>Bartonella</taxon>
    </lineage>
</organism>
<evidence type="ECO:0000313" key="1">
    <source>
        <dbReference type="EMBL" id="MBB4077130.1"/>
    </source>
</evidence>
<dbReference type="SUPFAM" id="SSF140931">
    <property type="entry name" value="Fic-like"/>
    <property type="match status" value="1"/>
</dbReference>